<organism evidence="2 3">
    <name type="scientific">Actinoplanes regularis</name>
    <dbReference type="NCBI Taxonomy" id="52697"/>
    <lineage>
        <taxon>Bacteria</taxon>
        <taxon>Bacillati</taxon>
        <taxon>Actinomycetota</taxon>
        <taxon>Actinomycetes</taxon>
        <taxon>Micromonosporales</taxon>
        <taxon>Micromonosporaceae</taxon>
        <taxon>Actinoplanes</taxon>
    </lineage>
</organism>
<feature type="transmembrane region" description="Helical" evidence="1">
    <location>
        <begin position="148"/>
        <end position="168"/>
    </location>
</feature>
<accession>A0A239JQA4</accession>
<keyword evidence="1" id="KW-1133">Transmembrane helix</keyword>
<protein>
    <submittedName>
        <fullName evidence="2">Uncharacterized protein</fullName>
    </submittedName>
</protein>
<dbReference type="Proteomes" id="UP000198415">
    <property type="component" value="Unassembled WGS sequence"/>
</dbReference>
<feature type="transmembrane region" description="Helical" evidence="1">
    <location>
        <begin position="180"/>
        <end position="204"/>
    </location>
</feature>
<name>A0A239JQA4_9ACTN</name>
<proteinExistence type="predicted"/>
<reference evidence="2 3" key="1">
    <citation type="submission" date="2017-06" db="EMBL/GenBank/DDBJ databases">
        <authorList>
            <person name="Kim H.J."/>
            <person name="Triplett B.A."/>
        </authorList>
    </citation>
    <scope>NUCLEOTIDE SEQUENCE [LARGE SCALE GENOMIC DNA]</scope>
    <source>
        <strain evidence="2 3">DSM 43151</strain>
    </source>
</reference>
<evidence type="ECO:0000313" key="2">
    <source>
        <dbReference type="EMBL" id="SNT08061.1"/>
    </source>
</evidence>
<evidence type="ECO:0000256" key="1">
    <source>
        <dbReference type="SAM" id="Phobius"/>
    </source>
</evidence>
<dbReference type="EMBL" id="FZNR01000037">
    <property type="protein sequence ID" value="SNT08061.1"/>
    <property type="molecule type" value="Genomic_DNA"/>
</dbReference>
<gene>
    <name evidence="2" type="ORF">SAMN06264365_13722</name>
</gene>
<evidence type="ECO:0000313" key="3">
    <source>
        <dbReference type="Proteomes" id="UP000198415"/>
    </source>
</evidence>
<dbReference type="AlphaFoldDB" id="A0A239JQA4"/>
<sequence>MMPAGSIPMSWCSTWSCPTPTAFRPCGCFADTNRACLAAGHHGQRARTGTTVALRRWGTIELPLPPLDEELAVTTDVETWQLGHRTEEASGQALARWDRHPVTVVRPAKGVATGRFLCMTCDEAVDYVAASTRVRNRRLRWRRWRARAGCYAGRFLFVMMVLSAISPLPPAVLMATRGEWLLAFLLLPFTALYGWFATVALPYVHYREPAPRDDEKVRLATRSPVHELRS</sequence>
<keyword evidence="3" id="KW-1185">Reference proteome</keyword>
<keyword evidence="1" id="KW-0472">Membrane</keyword>
<keyword evidence="1" id="KW-0812">Transmembrane</keyword>